<feature type="region of interest" description="Disordered" evidence="1">
    <location>
        <begin position="433"/>
        <end position="491"/>
    </location>
</feature>
<dbReference type="GO" id="GO:0019684">
    <property type="term" value="P:photosynthesis, light reaction"/>
    <property type="evidence" value="ECO:0007669"/>
    <property type="project" value="InterPro"/>
</dbReference>
<name>A0A239D7S3_9ACTN</name>
<dbReference type="OrthoDB" id="3712018at2"/>
<feature type="compositionally biased region" description="Polar residues" evidence="1">
    <location>
        <begin position="457"/>
        <end position="467"/>
    </location>
</feature>
<organism evidence="3 4">
    <name type="scientific">Geodermatophilus pulveris</name>
    <dbReference type="NCBI Taxonomy" id="1564159"/>
    <lineage>
        <taxon>Bacteria</taxon>
        <taxon>Bacillati</taxon>
        <taxon>Actinomycetota</taxon>
        <taxon>Actinomycetes</taxon>
        <taxon>Geodermatophilales</taxon>
        <taxon>Geodermatophilaceae</taxon>
        <taxon>Geodermatophilus</taxon>
    </lineage>
</organism>
<dbReference type="GO" id="GO:0030077">
    <property type="term" value="C:plasma membrane light-harvesting complex"/>
    <property type="evidence" value="ECO:0007669"/>
    <property type="project" value="InterPro"/>
</dbReference>
<evidence type="ECO:0000256" key="2">
    <source>
        <dbReference type="SAM" id="Phobius"/>
    </source>
</evidence>
<reference evidence="4" key="1">
    <citation type="submission" date="2017-06" db="EMBL/GenBank/DDBJ databases">
        <authorList>
            <person name="Varghese N."/>
            <person name="Submissions S."/>
        </authorList>
    </citation>
    <scope>NUCLEOTIDE SEQUENCE [LARGE SCALE GENOMIC DNA]</scope>
    <source>
        <strain evidence="4">DSM 46839</strain>
    </source>
</reference>
<dbReference type="AlphaFoldDB" id="A0A239D7S3"/>
<keyword evidence="2" id="KW-0472">Membrane</keyword>
<gene>
    <name evidence="3" type="ORF">SAMN06893096_10353</name>
</gene>
<keyword evidence="4" id="KW-1185">Reference proteome</keyword>
<evidence type="ECO:0000313" key="4">
    <source>
        <dbReference type="Proteomes" id="UP000198373"/>
    </source>
</evidence>
<dbReference type="EMBL" id="FZOO01000003">
    <property type="protein sequence ID" value="SNS28329.1"/>
    <property type="molecule type" value="Genomic_DNA"/>
</dbReference>
<evidence type="ECO:0000313" key="3">
    <source>
        <dbReference type="EMBL" id="SNS28329.1"/>
    </source>
</evidence>
<sequence length="491" mass="49699">MTLPDRDAARDWVGRTVVDRDGAEIGVCVALLADEATGSPEWMYAERGEVTEVVPLLGATAAGDRVQVTVSRAEAEDAPRLGAARELSQDQEAELYRHYGIEYSTAASDSLLPAAGAGPAAPSPDTAGAPEPARDTEQPPAEQSSPAQPSSAQPSPAQPSSAQPSSAQPSSAQRGRGLAGALAVLAGLAAVVVVTVRLRRRPAWVGRVRRRRAPAPAPAPYRALAGAAGARAGRYAAAAGPVLQDSVRLAREGASIGAVVTGRLAVDAAERARQAATVARTRTDAVATQLTPVLSAAGQAAWRAARTGTGTALRATDAALLAVGAALPQAGAGVGRALTTGVQAALAVGAVPEVLVGTGERLGRGWRRTVRRTSLVLGLGTGYVLGARAGRARYEEIARAAGGVVARPEVQQVLAQVRDVAPAPLQDRIDRLTGRGAGRDAGAATVAGGPAVATPSRPASGTRTPQRTDPPLPDPLVPPAKSPDGGPTASR</sequence>
<dbReference type="Gene3D" id="3.90.50.10">
    <property type="entry name" value="Photosynthetic Reaction Center, subunit H, domain 2"/>
    <property type="match status" value="1"/>
</dbReference>
<dbReference type="InterPro" id="IPR014747">
    <property type="entry name" value="Bac_photo_RC_H_C"/>
</dbReference>
<feature type="compositionally biased region" description="Pro residues" evidence="1">
    <location>
        <begin position="468"/>
        <end position="481"/>
    </location>
</feature>
<accession>A0A239D7S3</accession>
<proteinExistence type="predicted"/>
<evidence type="ECO:0008006" key="5">
    <source>
        <dbReference type="Google" id="ProtNLM"/>
    </source>
</evidence>
<feature type="compositionally biased region" description="Low complexity" evidence="1">
    <location>
        <begin position="440"/>
        <end position="455"/>
    </location>
</feature>
<evidence type="ECO:0000256" key="1">
    <source>
        <dbReference type="SAM" id="MobiDB-lite"/>
    </source>
</evidence>
<dbReference type="InterPro" id="IPR011033">
    <property type="entry name" value="PRC_barrel-like_sf"/>
</dbReference>
<feature type="compositionally biased region" description="Low complexity" evidence="1">
    <location>
        <begin position="138"/>
        <end position="174"/>
    </location>
</feature>
<dbReference type="SUPFAM" id="SSF50346">
    <property type="entry name" value="PRC-barrel domain"/>
    <property type="match status" value="1"/>
</dbReference>
<keyword evidence="2" id="KW-0812">Transmembrane</keyword>
<keyword evidence="2" id="KW-1133">Transmembrane helix</keyword>
<feature type="compositionally biased region" description="Low complexity" evidence="1">
    <location>
        <begin position="113"/>
        <end position="130"/>
    </location>
</feature>
<feature type="region of interest" description="Disordered" evidence="1">
    <location>
        <begin position="112"/>
        <end position="174"/>
    </location>
</feature>
<protein>
    <recommendedName>
        <fullName evidence="5">PRC-barrel domain-containing protein</fullName>
    </recommendedName>
</protein>
<dbReference type="Proteomes" id="UP000198373">
    <property type="component" value="Unassembled WGS sequence"/>
</dbReference>
<feature type="transmembrane region" description="Helical" evidence="2">
    <location>
        <begin position="178"/>
        <end position="198"/>
    </location>
</feature>
<dbReference type="RefSeq" id="WP_143424975.1">
    <property type="nucleotide sequence ID" value="NZ_FZOO01000003.1"/>
</dbReference>